<reference evidence="10" key="1">
    <citation type="submission" date="2016-11" db="EMBL/GenBank/DDBJ databases">
        <authorList>
            <person name="Varghese N."/>
            <person name="Submissions S."/>
        </authorList>
    </citation>
    <scope>NUCLEOTIDE SEQUENCE [LARGE SCALE GENOMIC DNA]</scope>
    <source>
        <strain evidence="10">DSM 44671</strain>
    </source>
</reference>
<dbReference type="PANTHER" id="PTHR42718:SF47">
    <property type="entry name" value="METHYL VIOLOGEN RESISTANCE PROTEIN SMVA"/>
    <property type="match status" value="1"/>
</dbReference>
<evidence type="ECO:0000259" key="8">
    <source>
        <dbReference type="PROSITE" id="PS50850"/>
    </source>
</evidence>
<dbReference type="PANTHER" id="PTHR42718">
    <property type="entry name" value="MAJOR FACILITATOR SUPERFAMILY MULTIDRUG TRANSPORTER MFSC"/>
    <property type="match status" value="1"/>
</dbReference>
<dbReference type="InterPro" id="IPR036259">
    <property type="entry name" value="MFS_trans_sf"/>
</dbReference>
<keyword evidence="2" id="KW-0813">Transport</keyword>
<dbReference type="SUPFAM" id="SSF103473">
    <property type="entry name" value="MFS general substrate transporter"/>
    <property type="match status" value="1"/>
</dbReference>
<feature type="transmembrane region" description="Helical" evidence="7">
    <location>
        <begin position="65"/>
        <end position="82"/>
    </location>
</feature>
<protein>
    <submittedName>
        <fullName evidence="9">MFS transporter, DHA2 family, multidrug resistance protein</fullName>
    </submittedName>
</protein>
<feature type="transmembrane region" description="Helical" evidence="7">
    <location>
        <begin position="342"/>
        <end position="364"/>
    </location>
</feature>
<feature type="transmembrane region" description="Helical" evidence="7">
    <location>
        <begin position="370"/>
        <end position="392"/>
    </location>
</feature>
<dbReference type="EMBL" id="FPJG01000006">
    <property type="protein sequence ID" value="SFW53900.1"/>
    <property type="molecule type" value="Genomic_DNA"/>
</dbReference>
<dbReference type="InterPro" id="IPR011701">
    <property type="entry name" value="MFS"/>
</dbReference>
<gene>
    <name evidence="9" type="ORF">SAMN04489730_1272</name>
</gene>
<evidence type="ECO:0000256" key="4">
    <source>
        <dbReference type="ARBA" id="ARBA00022692"/>
    </source>
</evidence>
<feature type="transmembrane region" description="Helical" evidence="7">
    <location>
        <begin position="114"/>
        <end position="136"/>
    </location>
</feature>
<feature type="transmembrane region" description="Helical" evidence="7">
    <location>
        <begin position="310"/>
        <end position="330"/>
    </location>
</feature>
<dbReference type="RefSeq" id="WP_072475364.1">
    <property type="nucleotide sequence ID" value="NZ_FPJG01000006.1"/>
</dbReference>
<dbReference type="CDD" id="cd17321">
    <property type="entry name" value="MFS_MMR_MDR_like"/>
    <property type="match status" value="1"/>
</dbReference>
<evidence type="ECO:0000313" key="10">
    <source>
        <dbReference type="Proteomes" id="UP000182740"/>
    </source>
</evidence>
<feature type="transmembrane region" description="Helical" evidence="7">
    <location>
        <begin position="21"/>
        <end position="45"/>
    </location>
</feature>
<feature type="transmembrane region" description="Helical" evidence="7">
    <location>
        <begin position="276"/>
        <end position="298"/>
    </location>
</feature>
<proteinExistence type="predicted"/>
<evidence type="ECO:0000256" key="6">
    <source>
        <dbReference type="ARBA" id="ARBA00023136"/>
    </source>
</evidence>
<feature type="transmembrane region" description="Helical" evidence="7">
    <location>
        <begin position="148"/>
        <end position="167"/>
    </location>
</feature>
<dbReference type="OrthoDB" id="4172724at2"/>
<evidence type="ECO:0000313" key="9">
    <source>
        <dbReference type="EMBL" id="SFW53900.1"/>
    </source>
</evidence>
<sequence length="464" mass="47411">MTVTAEAPAPAGVVRATRREWIGLAVLALPALLVSLDVFVLVLALPKLAAGLHADGTQQLWIMDTYGFMVAGFMVTMGTLGDRIGRRKLLLAGAAAFGIASVVAAFSTSPGMLIVARGVLGIAGATLAPSTLSLIGTLFRDPRQRAQAIGIWAGCFTVGAIVGPMVGGFLLEHFWWGACFLLGVPAMVLLLVIGPKLLPEYRDTEAGRLDLPSVALSLGTILPAVYGVKEFARDGLHPGPVVALVVGVTVGYLFVRRQRTLDEPLVDFSLLAAKAFRTALGGMLLFSMLGGTTMLFVAQFFQLAQHLSPVGAALGLLPGMAASTVSFLAAPALARRVEPHGLIAGGVALAAAGMVILVFAGTAAGPVWPALGFAVTSLGVGPMVALGTDLVVGSVPQRKAGAAASLAQTVNEFGYAIGLATVGTLGNAVARAHGFAAGLHVVAGLAAVAFAALVWFVARNLRAA</sequence>
<feature type="transmembrane region" description="Helical" evidence="7">
    <location>
        <begin position="413"/>
        <end position="430"/>
    </location>
</feature>
<dbReference type="InterPro" id="IPR020846">
    <property type="entry name" value="MFS_dom"/>
</dbReference>
<dbReference type="GO" id="GO:0005886">
    <property type="term" value="C:plasma membrane"/>
    <property type="evidence" value="ECO:0007669"/>
    <property type="project" value="UniProtKB-SubCell"/>
</dbReference>
<dbReference type="Pfam" id="PF07690">
    <property type="entry name" value="MFS_1"/>
    <property type="match status" value="1"/>
</dbReference>
<evidence type="ECO:0000256" key="1">
    <source>
        <dbReference type="ARBA" id="ARBA00004651"/>
    </source>
</evidence>
<dbReference type="PROSITE" id="PS50850">
    <property type="entry name" value="MFS"/>
    <property type="match status" value="1"/>
</dbReference>
<dbReference type="Proteomes" id="UP000182740">
    <property type="component" value="Unassembled WGS sequence"/>
</dbReference>
<feature type="transmembrane region" description="Helical" evidence="7">
    <location>
        <begin position="436"/>
        <end position="458"/>
    </location>
</feature>
<evidence type="ECO:0000256" key="5">
    <source>
        <dbReference type="ARBA" id="ARBA00022989"/>
    </source>
</evidence>
<dbReference type="STRING" id="546364.SAMN04489730_1272"/>
<dbReference type="Gene3D" id="1.20.1250.20">
    <property type="entry name" value="MFS general substrate transporter like domains"/>
    <property type="match status" value="1"/>
</dbReference>
<keyword evidence="4 7" id="KW-0812">Transmembrane</keyword>
<feature type="transmembrane region" description="Helical" evidence="7">
    <location>
        <begin position="238"/>
        <end position="255"/>
    </location>
</feature>
<evidence type="ECO:0000256" key="7">
    <source>
        <dbReference type="SAM" id="Phobius"/>
    </source>
</evidence>
<feature type="transmembrane region" description="Helical" evidence="7">
    <location>
        <begin position="206"/>
        <end position="226"/>
    </location>
</feature>
<organism evidence="9 10">
    <name type="scientific">Amycolatopsis australiensis</name>
    <dbReference type="NCBI Taxonomy" id="546364"/>
    <lineage>
        <taxon>Bacteria</taxon>
        <taxon>Bacillati</taxon>
        <taxon>Actinomycetota</taxon>
        <taxon>Actinomycetes</taxon>
        <taxon>Pseudonocardiales</taxon>
        <taxon>Pseudonocardiaceae</taxon>
        <taxon>Amycolatopsis</taxon>
    </lineage>
</organism>
<keyword evidence="3" id="KW-1003">Cell membrane</keyword>
<name>A0A1K1Q2B1_9PSEU</name>
<feature type="domain" description="Major facilitator superfamily (MFS) profile" evidence="8">
    <location>
        <begin position="23"/>
        <end position="462"/>
    </location>
</feature>
<keyword evidence="6 7" id="KW-0472">Membrane</keyword>
<keyword evidence="10" id="KW-1185">Reference proteome</keyword>
<evidence type="ECO:0000256" key="2">
    <source>
        <dbReference type="ARBA" id="ARBA00022448"/>
    </source>
</evidence>
<feature type="transmembrane region" description="Helical" evidence="7">
    <location>
        <begin position="89"/>
        <end position="108"/>
    </location>
</feature>
<dbReference type="GO" id="GO:0022857">
    <property type="term" value="F:transmembrane transporter activity"/>
    <property type="evidence" value="ECO:0007669"/>
    <property type="project" value="InterPro"/>
</dbReference>
<accession>A0A1K1Q2B1</accession>
<comment type="subcellular location">
    <subcellularLocation>
        <location evidence="1">Cell membrane</location>
        <topology evidence="1">Multi-pass membrane protein</topology>
    </subcellularLocation>
</comment>
<dbReference type="PRINTS" id="PR01035">
    <property type="entry name" value="TCRTETA"/>
</dbReference>
<feature type="transmembrane region" description="Helical" evidence="7">
    <location>
        <begin position="173"/>
        <end position="194"/>
    </location>
</feature>
<evidence type="ECO:0000256" key="3">
    <source>
        <dbReference type="ARBA" id="ARBA00022475"/>
    </source>
</evidence>
<dbReference type="AlphaFoldDB" id="A0A1K1Q2B1"/>
<dbReference type="InterPro" id="IPR001958">
    <property type="entry name" value="Tet-R_TetA/multi-R_MdtG-like"/>
</dbReference>
<keyword evidence="5 7" id="KW-1133">Transmembrane helix</keyword>